<proteinExistence type="predicted"/>
<dbReference type="AlphaFoldDB" id="A0A0G0WPB6"/>
<dbReference type="EMBL" id="LCAE01000017">
    <property type="protein sequence ID" value="KKR86330.1"/>
    <property type="molecule type" value="Genomic_DNA"/>
</dbReference>
<dbReference type="Proteomes" id="UP000033858">
    <property type="component" value="Unassembled WGS sequence"/>
</dbReference>
<reference evidence="1 2" key="1">
    <citation type="journal article" date="2015" name="Nature">
        <title>rRNA introns, odd ribosomes, and small enigmatic genomes across a large radiation of phyla.</title>
        <authorList>
            <person name="Brown C.T."/>
            <person name="Hug L.A."/>
            <person name="Thomas B.C."/>
            <person name="Sharon I."/>
            <person name="Castelle C.J."/>
            <person name="Singh A."/>
            <person name="Wilkins M.J."/>
            <person name="Williams K.H."/>
            <person name="Banfield J.F."/>
        </authorList>
    </citation>
    <scope>NUCLEOTIDE SEQUENCE [LARGE SCALE GENOMIC DNA]</scope>
</reference>
<evidence type="ECO:0000313" key="2">
    <source>
        <dbReference type="Proteomes" id="UP000033858"/>
    </source>
</evidence>
<dbReference type="Gene3D" id="3.30.2310.20">
    <property type="entry name" value="RelE-like"/>
    <property type="match status" value="1"/>
</dbReference>
<name>A0A0G0WPB6_9BACT</name>
<organism evidence="1 2">
    <name type="scientific">Candidatus Woesebacteria bacterium GW2011_GWB1_41_10</name>
    <dbReference type="NCBI Taxonomy" id="1618577"/>
    <lineage>
        <taxon>Bacteria</taxon>
        <taxon>Candidatus Woeseibacteriota</taxon>
    </lineage>
</organism>
<dbReference type="InterPro" id="IPR035093">
    <property type="entry name" value="RelE/ParE_toxin_dom_sf"/>
</dbReference>
<evidence type="ECO:0000313" key="1">
    <source>
        <dbReference type="EMBL" id="KKR86330.1"/>
    </source>
</evidence>
<dbReference type="SUPFAM" id="SSF143011">
    <property type="entry name" value="RelE-like"/>
    <property type="match status" value="1"/>
</dbReference>
<sequence length="90" mass="10684">MRVKKIDFSGEFEKQLKKSPLKIRVAFRNRLEIYINDKFNPILNNHALVDKFRGYRSINVTGDWRAIFREFGEGGTVYFDLIGTHSQLYR</sequence>
<gene>
    <name evidence="1" type="ORF">UU32_C0017G0003</name>
</gene>
<accession>A0A0G0WPB6</accession>
<comment type="caution">
    <text evidence="1">The sequence shown here is derived from an EMBL/GenBank/DDBJ whole genome shotgun (WGS) entry which is preliminary data.</text>
</comment>
<protein>
    <recommendedName>
        <fullName evidence="3">Plasmid stabilization system</fullName>
    </recommendedName>
</protein>
<evidence type="ECO:0008006" key="3">
    <source>
        <dbReference type="Google" id="ProtNLM"/>
    </source>
</evidence>